<evidence type="ECO:0000313" key="5">
    <source>
        <dbReference type="Proteomes" id="UP001054252"/>
    </source>
</evidence>
<dbReference type="Gene3D" id="2.60.120.200">
    <property type="match status" value="1"/>
</dbReference>
<evidence type="ECO:0000256" key="2">
    <source>
        <dbReference type="ARBA" id="ARBA00023295"/>
    </source>
</evidence>
<name>A0AAV5MEZ8_9ROSI</name>
<dbReference type="InterPro" id="IPR013320">
    <property type="entry name" value="ConA-like_dom_sf"/>
</dbReference>
<dbReference type="Pfam" id="PF00722">
    <property type="entry name" value="Glyco_hydro_16"/>
    <property type="match status" value="1"/>
</dbReference>
<sequence length="203" mass="22530">MAAGSLTSNVFLVSILVSKHEYLFGKIDLQLKLIAGNSAGTVSAYHLSSKGSTWDEMDVKLLGNLSGDPYILHTNAYSQGRGNREQQFYPWFDPTANFHSYAILWNPQNIIFYVDGTLIREFKNLECIGVPFPKSQPTRVYSSLWDADNWATRGGLVKGYWSQAPFTASHRNFNHANACVRASRRSSCGSRNASLSQKLNAAG</sequence>
<proteinExistence type="predicted"/>
<reference evidence="4 5" key="1">
    <citation type="journal article" date="2021" name="Commun. Biol.">
        <title>The genome of Shorea leprosula (Dipterocarpaceae) highlights the ecological relevance of drought in aseasonal tropical rainforests.</title>
        <authorList>
            <person name="Ng K.K.S."/>
            <person name="Kobayashi M.J."/>
            <person name="Fawcett J.A."/>
            <person name="Hatakeyama M."/>
            <person name="Paape T."/>
            <person name="Ng C.H."/>
            <person name="Ang C.C."/>
            <person name="Tnah L.H."/>
            <person name="Lee C.T."/>
            <person name="Nishiyama T."/>
            <person name="Sese J."/>
            <person name="O'Brien M.J."/>
            <person name="Copetti D."/>
            <person name="Mohd Noor M.I."/>
            <person name="Ong R.C."/>
            <person name="Putra M."/>
            <person name="Sireger I.Z."/>
            <person name="Indrioko S."/>
            <person name="Kosugi Y."/>
            <person name="Izuno A."/>
            <person name="Isagi Y."/>
            <person name="Lee S.L."/>
            <person name="Shimizu K.K."/>
        </authorList>
    </citation>
    <scope>NUCLEOTIDE SEQUENCE [LARGE SCALE GENOMIC DNA]</scope>
    <source>
        <strain evidence="4">214</strain>
    </source>
</reference>
<keyword evidence="2" id="KW-0326">Glycosidase</keyword>
<gene>
    <name evidence="4" type="ORF">SLEP1_g53991</name>
</gene>
<organism evidence="4 5">
    <name type="scientific">Rubroshorea leprosula</name>
    <dbReference type="NCBI Taxonomy" id="152421"/>
    <lineage>
        <taxon>Eukaryota</taxon>
        <taxon>Viridiplantae</taxon>
        <taxon>Streptophyta</taxon>
        <taxon>Embryophyta</taxon>
        <taxon>Tracheophyta</taxon>
        <taxon>Spermatophyta</taxon>
        <taxon>Magnoliopsida</taxon>
        <taxon>eudicotyledons</taxon>
        <taxon>Gunneridae</taxon>
        <taxon>Pentapetalae</taxon>
        <taxon>rosids</taxon>
        <taxon>malvids</taxon>
        <taxon>Malvales</taxon>
        <taxon>Dipterocarpaceae</taxon>
        <taxon>Rubroshorea</taxon>
    </lineage>
</organism>
<dbReference type="EMBL" id="BPVZ01000220">
    <property type="protein sequence ID" value="GKV47052.1"/>
    <property type="molecule type" value="Genomic_DNA"/>
</dbReference>
<dbReference type="InterPro" id="IPR000757">
    <property type="entry name" value="Beta-glucanase-like"/>
</dbReference>
<keyword evidence="5" id="KW-1185">Reference proteome</keyword>
<dbReference type="GO" id="GO:0004553">
    <property type="term" value="F:hydrolase activity, hydrolyzing O-glycosyl compounds"/>
    <property type="evidence" value="ECO:0007669"/>
    <property type="project" value="InterPro"/>
</dbReference>
<evidence type="ECO:0000256" key="1">
    <source>
        <dbReference type="ARBA" id="ARBA00022801"/>
    </source>
</evidence>
<dbReference type="PROSITE" id="PS51762">
    <property type="entry name" value="GH16_2"/>
    <property type="match status" value="1"/>
</dbReference>
<evidence type="ECO:0000259" key="3">
    <source>
        <dbReference type="PROSITE" id="PS51762"/>
    </source>
</evidence>
<protein>
    <recommendedName>
        <fullName evidence="3">GH16 domain-containing protein</fullName>
    </recommendedName>
</protein>
<evidence type="ECO:0000313" key="4">
    <source>
        <dbReference type="EMBL" id="GKV47052.1"/>
    </source>
</evidence>
<dbReference type="PANTHER" id="PTHR31062">
    <property type="entry name" value="XYLOGLUCAN ENDOTRANSGLUCOSYLASE/HYDROLASE PROTEIN 8-RELATED"/>
    <property type="match status" value="1"/>
</dbReference>
<dbReference type="GO" id="GO:0005975">
    <property type="term" value="P:carbohydrate metabolic process"/>
    <property type="evidence" value="ECO:0007669"/>
    <property type="project" value="InterPro"/>
</dbReference>
<dbReference type="InterPro" id="IPR044791">
    <property type="entry name" value="Beta-glucanase/XTH"/>
</dbReference>
<keyword evidence="1" id="KW-0378">Hydrolase</keyword>
<dbReference type="Proteomes" id="UP001054252">
    <property type="component" value="Unassembled WGS sequence"/>
</dbReference>
<accession>A0AAV5MEZ8</accession>
<dbReference type="AlphaFoldDB" id="A0AAV5MEZ8"/>
<dbReference type="SUPFAM" id="SSF49899">
    <property type="entry name" value="Concanavalin A-like lectins/glucanases"/>
    <property type="match status" value="1"/>
</dbReference>
<comment type="caution">
    <text evidence="4">The sequence shown here is derived from an EMBL/GenBank/DDBJ whole genome shotgun (WGS) entry which is preliminary data.</text>
</comment>
<feature type="domain" description="GH16" evidence="3">
    <location>
        <begin position="1"/>
        <end position="170"/>
    </location>
</feature>